<gene>
    <name evidence="2" type="ORF">SAMN05216258_11374</name>
</gene>
<organism evidence="2 3">
    <name type="scientific">Albimonas pacifica</name>
    <dbReference type="NCBI Taxonomy" id="1114924"/>
    <lineage>
        <taxon>Bacteria</taxon>
        <taxon>Pseudomonadati</taxon>
        <taxon>Pseudomonadota</taxon>
        <taxon>Alphaproteobacteria</taxon>
        <taxon>Rhodobacterales</taxon>
        <taxon>Paracoccaceae</taxon>
        <taxon>Albimonas</taxon>
    </lineage>
</organism>
<dbReference type="SUPFAM" id="SSF52540">
    <property type="entry name" value="P-loop containing nucleoside triphosphate hydrolases"/>
    <property type="match status" value="1"/>
</dbReference>
<dbReference type="OrthoDB" id="7596739at2"/>
<protein>
    <recommendedName>
        <fullName evidence="4">Sulfotransferase domain-containing protein</fullName>
    </recommendedName>
</protein>
<dbReference type="Gene3D" id="3.40.50.300">
    <property type="entry name" value="P-loop containing nucleotide triphosphate hydrolases"/>
    <property type="match status" value="1"/>
</dbReference>
<evidence type="ECO:0008006" key="4">
    <source>
        <dbReference type="Google" id="ProtNLM"/>
    </source>
</evidence>
<dbReference type="InterPro" id="IPR027417">
    <property type="entry name" value="P-loop_NTPase"/>
</dbReference>
<evidence type="ECO:0000256" key="1">
    <source>
        <dbReference type="SAM" id="MobiDB-lite"/>
    </source>
</evidence>
<proteinExistence type="predicted"/>
<feature type="region of interest" description="Disordered" evidence="1">
    <location>
        <begin position="325"/>
        <end position="386"/>
    </location>
</feature>
<feature type="compositionally biased region" description="Gly residues" evidence="1">
    <location>
        <begin position="355"/>
        <end position="364"/>
    </location>
</feature>
<dbReference type="RefSeq" id="WP_092864921.1">
    <property type="nucleotide sequence ID" value="NZ_FOQH01000013.1"/>
</dbReference>
<dbReference type="EMBL" id="FOQH01000013">
    <property type="protein sequence ID" value="SFJ08359.1"/>
    <property type="molecule type" value="Genomic_DNA"/>
</dbReference>
<dbReference type="STRING" id="1114924.SAMN05216258_11374"/>
<reference evidence="2 3" key="1">
    <citation type="submission" date="2016-10" db="EMBL/GenBank/DDBJ databases">
        <authorList>
            <person name="de Groot N.N."/>
        </authorList>
    </citation>
    <scope>NUCLEOTIDE SEQUENCE [LARGE SCALE GENOMIC DNA]</scope>
    <source>
        <strain evidence="2 3">CGMCC 1.11030</strain>
    </source>
</reference>
<name>A0A1I3NGQ4_9RHOB</name>
<sequence>MAHLILHIGSHKTGTTSIQHVLTRESEALRKAGVAYLQTNSIGRPAGNANTIARTLGKGEKFQTRLREDAADALLQPEAPTCILSSELLFWLHEPQHIARLARIARSRFDRISVIAYLRRQDRLALSHRKQVIAAAPRRPAARFYGFQMSALPAHQPHFAQLFDYHAKLEMWRSAFGGENMQVALFDPAALKNGDAVADFLARAGIDIEVGDEPVRRNAAVGRERLLISLAAKAAGIGGESFKAIRDAASNEGALLPSRADAAAFLGHWSDSNARLAEAWTLDDGSPFVFGDDLSMYPEVGTDTWTDAQAREAIDHLLKGAAAIQVRRDKRKGREGQEPRAGAKPRAQRKRKGPGKGFGGGGSHGIASKPGFRRRKITRRQRKMSD</sequence>
<evidence type="ECO:0000313" key="3">
    <source>
        <dbReference type="Proteomes" id="UP000199377"/>
    </source>
</evidence>
<accession>A0A1I3NGQ4</accession>
<feature type="compositionally biased region" description="Basic residues" evidence="1">
    <location>
        <begin position="371"/>
        <end position="386"/>
    </location>
</feature>
<dbReference type="AlphaFoldDB" id="A0A1I3NGQ4"/>
<dbReference type="Proteomes" id="UP000199377">
    <property type="component" value="Unassembled WGS sequence"/>
</dbReference>
<keyword evidence="3" id="KW-1185">Reference proteome</keyword>
<evidence type="ECO:0000313" key="2">
    <source>
        <dbReference type="EMBL" id="SFJ08359.1"/>
    </source>
</evidence>